<evidence type="ECO:0000313" key="1">
    <source>
        <dbReference type="EMBL" id="GAL33715.1"/>
    </source>
</evidence>
<name>A0A090T124_9VIBR</name>
<accession>A0A090T124</accession>
<evidence type="ECO:0000313" key="2">
    <source>
        <dbReference type="Proteomes" id="UP000029224"/>
    </source>
</evidence>
<protein>
    <submittedName>
        <fullName evidence="1">Uncharacterized protein</fullName>
    </submittedName>
</protein>
<dbReference type="Proteomes" id="UP000029224">
    <property type="component" value="Unassembled WGS sequence"/>
</dbReference>
<comment type="caution">
    <text evidence="1">The sequence shown here is derived from an EMBL/GenBank/DDBJ whole genome shotgun (WGS) entry which is preliminary data.</text>
</comment>
<gene>
    <name evidence="1" type="ORF">JCM19240_2411</name>
</gene>
<dbReference type="EMBL" id="BBMT01000003">
    <property type="protein sequence ID" value="GAL33715.1"/>
    <property type="molecule type" value="Genomic_DNA"/>
</dbReference>
<dbReference type="AlphaFoldDB" id="A0A090T124"/>
<proteinExistence type="predicted"/>
<reference evidence="1 2" key="1">
    <citation type="submission" date="2014-09" db="EMBL/GenBank/DDBJ databases">
        <title>Vibrio maritimus JCM 19240. (C210) whole genome shotgun sequence.</title>
        <authorList>
            <person name="Sawabe T."/>
            <person name="Meirelles P."/>
            <person name="Nakanishi M."/>
            <person name="Sayaka M."/>
            <person name="Hattori M."/>
            <person name="Ohkuma M."/>
        </authorList>
    </citation>
    <scope>NUCLEOTIDE SEQUENCE [LARGE SCALE GENOMIC DNA]</scope>
    <source>
        <strain evidence="1 2">JCM 19240</strain>
    </source>
</reference>
<keyword evidence="2" id="KW-1185">Reference proteome</keyword>
<sequence>MSRQVLEMKRALGLTPKAVKPKAYELSKHLHYGNSIIQSMATASPYRSLVRESGLSIPVGR</sequence>
<reference evidence="1 2" key="2">
    <citation type="submission" date="2014-09" db="EMBL/GenBank/DDBJ databases">
        <authorList>
            <consortium name="NBRP consortium"/>
            <person name="Sawabe T."/>
            <person name="Meirelles P."/>
            <person name="Nakanishi M."/>
            <person name="Sayaka M."/>
            <person name="Hattori M."/>
            <person name="Ohkuma M."/>
        </authorList>
    </citation>
    <scope>NUCLEOTIDE SEQUENCE [LARGE SCALE GENOMIC DNA]</scope>
    <source>
        <strain evidence="1 2">JCM 19240</strain>
    </source>
</reference>
<organism evidence="1 2">
    <name type="scientific">Vibrio maritimus</name>
    <dbReference type="NCBI Taxonomy" id="990268"/>
    <lineage>
        <taxon>Bacteria</taxon>
        <taxon>Pseudomonadati</taxon>
        <taxon>Pseudomonadota</taxon>
        <taxon>Gammaproteobacteria</taxon>
        <taxon>Vibrionales</taxon>
        <taxon>Vibrionaceae</taxon>
        <taxon>Vibrio</taxon>
    </lineage>
</organism>